<proteinExistence type="predicted"/>
<comment type="caution">
    <text evidence="1">The sequence shown here is derived from an EMBL/GenBank/DDBJ whole genome shotgun (WGS) entry which is preliminary data.</text>
</comment>
<gene>
    <name evidence="1" type="ORF">MANES_09G077209v8</name>
</gene>
<dbReference type="EMBL" id="CM004395">
    <property type="protein sequence ID" value="KAG8647447.1"/>
    <property type="molecule type" value="Genomic_DNA"/>
</dbReference>
<reference evidence="2" key="1">
    <citation type="journal article" date="2016" name="Nat. Biotechnol.">
        <title>Sequencing wild and cultivated cassava and related species reveals extensive interspecific hybridization and genetic diversity.</title>
        <authorList>
            <person name="Bredeson J.V."/>
            <person name="Lyons J.B."/>
            <person name="Prochnik S.E."/>
            <person name="Wu G.A."/>
            <person name="Ha C.M."/>
            <person name="Edsinger-Gonzales E."/>
            <person name="Grimwood J."/>
            <person name="Schmutz J."/>
            <person name="Rabbi I.Y."/>
            <person name="Egesi C."/>
            <person name="Nauluvula P."/>
            <person name="Lebot V."/>
            <person name="Ndunguru J."/>
            <person name="Mkamilo G."/>
            <person name="Bart R.S."/>
            <person name="Setter T.L."/>
            <person name="Gleadow R.M."/>
            <person name="Kulakow P."/>
            <person name="Ferguson M.E."/>
            <person name="Rounsley S."/>
            <person name="Rokhsar D.S."/>
        </authorList>
    </citation>
    <scope>NUCLEOTIDE SEQUENCE [LARGE SCALE GENOMIC DNA]</scope>
    <source>
        <strain evidence="2">cv. AM560-2</strain>
    </source>
</reference>
<organism evidence="1 2">
    <name type="scientific">Manihot esculenta</name>
    <name type="common">Cassava</name>
    <name type="synonym">Jatropha manihot</name>
    <dbReference type="NCBI Taxonomy" id="3983"/>
    <lineage>
        <taxon>Eukaryota</taxon>
        <taxon>Viridiplantae</taxon>
        <taxon>Streptophyta</taxon>
        <taxon>Embryophyta</taxon>
        <taxon>Tracheophyta</taxon>
        <taxon>Spermatophyta</taxon>
        <taxon>Magnoliopsida</taxon>
        <taxon>eudicotyledons</taxon>
        <taxon>Gunneridae</taxon>
        <taxon>Pentapetalae</taxon>
        <taxon>rosids</taxon>
        <taxon>fabids</taxon>
        <taxon>Malpighiales</taxon>
        <taxon>Euphorbiaceae</taxon>
        <taxon>Crotonoideae</taxon>
        <taxon>Manihoteae</taxon>
        <taxon>Manihot</taxon>
    </lineage>
</organism>
<evidence type="ECO:0000313" key="1">
    <source>
        <dbReference type="EMBL" id="KAG8647447.1"/>
    </source>
</evidence>
<keyword evidence="2" id="KW-1185">Reference proteome</keyword>
<accession>A0ACB7H423</accession>
<protein>
    <submittedName>
        <fullName evidence="1">Uncharacterized protein</fullName>
    </submittedName>
</protein>
<evidence type="ECO:0000313" key="2">
    <source>
        <dbReference type="Proteomes" id="UP000091857"/>
    </source>
</evidence>
<sequence length="131" mass="14918">MCDLPESRNQPSSVTSRRPTTSSAAIEATATHGKHATPTTGERKHCRAFSEGPASAYTDPFLTTRETTGHFSHLPCATQVHRRRQAYVDRQTRRVTCRPVVLCWHRVIHEVDFQKSGILFFNLPKYNFNFT</sequence>
<dbReference type="Proteomes" id="UP000091857">
    <property type="component" value="Chromosome 9"/>
</dbReference>
<name>A0ACB7H423_MANES</name>